<accession>A0ABS7CE84</accession>
<protein>
    <recommendedName>
        <fullName evidence="3">Nuclear transport factor 2 family protein</fullName>
    </recommendedName>
</protein>
<evidence type="ECO:0000313" key="2">
    <source>
        <dbReference type="Proteomes" id="UP001519887"/>
    </source>
</evidence>
<evidence type="ECO:0000313" key="1">
    <source>
        <dbReference type="EMBL" id="MBW7459228.1"/>
    </source>
</evidence>
<keyword evidence="2" id="KW-1185">Reference proteome</keyword>
<dbReference type="Proteomes" id="UP001519887">
    <property type="component" value="Unassembled WGS sequence"/>
</dbReference>
<sequence length="64" mass="7086">IATAPDDDKKALICAYDTGAKNMIGNAAPARRVFFYLSPEDIIYHTDEGWKLFDAAIHWAADAE</sequence>
<organism evidence="1 2">
    <name type="scientific">Paenibacillus sepulcri</name>
    <dbReference type="NCBI Taxonomy" id="359917"/>
    <lineage>
        <taxon>Bacteria</taxon>
        <taxon>Bacillati</taxon>
        <taxon>Bacillota</taxon>
        <taxon>Bacilli</taxon>
        <taxon>Bacillales</taxon>
        <taxon>Paenibacillaceae</taxon>
        <taxon>Paenibacillus</taxon>
    </lineage>
</organism>
<name>A0ABS7CE84_9BACL</name>
<gene>
    <name evidence="1" type="ORF">K0U00_34770</name>
</gene>
<comment type="caution">
    <text evidence="1">The sequence shown here is derived from an EMBL/GenBank/DDBJ whole genome shotgun (WGS) entry which is preliminary data.</text>
</comment>
<proteinExistence type="predicted"/>
<reference evidence="1 2" key="1">
    <citation type="submission" date="2021-07" db="EMBL/GenBank/DDBJ databases">
        <title>Paenibacillus radiodurans sp. nov., isolated from the southeastern edge of Tengger Desert.</title>
        <authorList>
            <person name="Zhang G."/>
        </authorList>
    </citation>
    <scope>NUCLEOTIDE SEQUENCE [LARGE SCALE GENOMIC DNA]</scope>
    <source>
        <strain evidence="1 2">CCM 7311</strain>
    </source>
</reference>
<feature type="non-terminal residue" evidence="1">
    <location>
        <position position="1"/>
    </location>
</feature>
<dbReference type="EMBL" id="JAHZIK010001541">
    <property type="protein sequence ID" value="MBW7459228.1"/>
    <property type="molecule type" value="Genomic_DNA"/>
</dbReference>
<evidence type="ECO:0008006" key="3">
    <source>
        <dbReference type="Google" id="ProtNLM"/>
    </source>
</evidence>